<comment type="caution">
    <text evidence="1">The sequence shown here is derived from an EMBL/GenBank/DDBJ whole genome shotgun (WGS) entry which is preliminary data.</text>
</comment>
<protein>
    <recommendedName>
        <fullName evidence="3">SRPBCC family protein</fullName>
    </recommendedName>
</protein>
<reference evidence="1" key="2">
    <citation type="journal article" date="2021" name="PeerJ">
        <title>Extensive microbial diversity within the chicken gut microbiome revealed by metagenomics and culture.</title>
        <authorList>
            <person name="Gilroy R."/>
            <person name="Ravi A."/>
            <person name="Getino M."/>
            <person name="Pursley I."/>
            <person name="Horton D.L."/>
            <person name="Alikhan N.F."/>
            <person name="Baker D."/>
            <person name="Gharbi K."/>
            <person name="Hall N."/>
            <person name="Watson M."/>
            <person name="Adriaenssens E.M."/>
            <person name="Foster-Nyarko E."/>
            <person name="Jarju S."/>
            <person name="Secka A."/>
            <person name="Antonio M."/>
            <person name="Oren A."/>
            <person name="Chaudhuri R.R."/>
            <person name="La Ragione R."/>
            <person name="Hildebrand F."/>
            <person name="Pallen M.J."/>
        </authorList>
    </citation>
    <scope>NUCLEOTIDE SEQUENCE</scope>
    <source>
        <strain evidence="1">2889</strain>
    </source>
</reference>
<gene>
    <name evidence="1" type="ORF">IAB08_08530</name>
</gene>
<organism evidence="1 2">
    <name type="scientific">Candidatus Pullibacteroides excrementavium</name>
    <dbReference type="NCBI Taxonomy" id="2840905"/>
    <lineage>
        <taxon>Bacteria</taxon>
        <taxon>Pseudomonadati</taxon>
        <taxon>Bacteroidota</taxon>
        <taxon>Bacteroidia</taxon>
        <taxon>Bacteroidales</taxon>
        <taxon>Candidatus Pullibacteroides</taxon>
    </lineage>
</organism>
<evidence type="ECO:0000313" key="2">
    <source>
        <dbReference type="Proteomes" id="UP000823612"/>
    </source>
</evidence>
<dbReference type="AlphaFoldDB" id="A0A9D9DV86"/>
<reference evidence="1" key="1">
    <citation type="submission" date="2020-10" db="EMBL/GenBank/DDBJ databases">
        <authorList>
            <person name="Gilroy R."/>
        </authorList>
    </citation>
    <scope>NUCLEOTIDE SEQUENCE</scope>
    <source>
        <strain evidence="1">2889</strain>
    </source>
</reference>
<name>A0A9D9DV86_9BACT</name>
<dbReference type="EMBL" id="JADIMZ010000127">
    <property type="protein sequence ID" value="MBO8433318.1"/>
    <property type="molecule type" value="Genomic_DNA"/>
</dbReference>
<dbReference type="Proteomes" id="UP000823612">
    <property type="component" value="Unassembled WGS sequence"/>
</dbReference>
<evidence type="ECO:0000313" key="1">
    <source>
        <dbReference type="EMBL" id="MBO8433318.1"/>
    </source>
</evidence>
<proteinExistence type="predicted"/>
<accession>A0A9D9DV86</accession>
<evidence type="ECO:0008006" key="3">
    <source>
        <dbReference type="Google" id="ProtNLM"/>
    </source>
</evidence>
<sequence>MKVSSDKLQVNGDPSIAYRRISNFSELGGMMPSQVQGWTATENTCSFNVGGMAQVNMKIAQKVEPSLVVITSDEGTPFNFTLAIHLTPGVGSFTSQVEAEVGVNLVMGAMIKGQMQKFVDTMNQQIKAFTESQM</sequence>